<gene>
    <name evidence="2" type="ORF">EV702DRAFT_1196147</name>
</gene>
<sequence>MEAHYSEEEAGSAHKLEDVNKDGTFEDTDINYEVGKITSMVELDTAQLSNSTVFVPLLNPSISLTPMPIPTPALALELQLLFMGIGGHGPFVLGFPAWVFVV</sequence>
<dbReference type="Proteomes" id="UP000714275">
    <property type="component" value="Unassembled WGS sequence"/>
</dbReference>
<proteinExistence type="predicted"/>
<dbReference type="AlphaFoldDB" id="A0A9P7D3A0"/>
<feature type="region of interest" description="Disordered" evidence="1">
    <location>
        <begin position="1"/>
        <end position="20"/>
    </location>
</feature>
<accession>A0A9P7D3A0</accession>
<evidence type="ECO:0000313" key="2">
    <source>
        <dbReference type="EMBL" id="KAG1778635.1"/>
    </source>
</evidence>
<evidence type="ECO:0000313" key="3">
    <source>
        <dbReference type="Proteomes" id="UP000714275"/>
    </source>
</evidence>
<organism evidence="2 3">
    <name type="scientific">Suillus placidus</name>
    <dbReference type="NCBI Taxonomy" id="48579"/>
    <lineage>
        <taxon>Eukaryota</taxon>
        <taxon>Fungi</taxon>
        <taxon>Dikarya</taxon>
        <taxon>Basidiomycota</taxon>
        <taxon>Agaricomycotina</taxon>
        <taxon>Agaricomycetes</taxon>
        <taxon>Agaricomycetidae</taxon>
        <taxon>Boletales</taxon>
        <taxon>Suillineae</taxon>
        <taxon>Suillaceae</taxon>
        <taxon>Suillus</taxon>
    </lineage>
</organism>
<evidence type="ECO:0000256" key="1">
    <source>
        <dbReference type="SAM" id="MobiDB-lite"/>
    </source>
</evidence>
<reference evidence="2" key="1">
    <citation type="journal article" date="2020" name="New Phytol.">
        <title>Comparative genomics reveals dynamic genome evolution in host specialist ectomycorrhizal fungi.</title>
        <authorList>
            <person name="Lofgren L.A."/>
            <person name="Nguyen N.H."/>
            <person name="Vilgalys R."/>
            <person name="Ruytinx J."/>
            <person name="Liao H.L."/>
            <person name="Branco S."/>
            <person name="Kuo A."/>
            <person name="LaButti K."/>
            <person name="Lipzen A."/>
            <person name="Andreopoulos W."/>
            <person name="Pangilinan J."/>
            <person name="Riley R."/>
            <person name="Hundley H."/>
            <person name="Na H."/>
            <person name="Barry K."/>
            <person name="Grigoriev I.V."/>
            <person name="Stajich J.E."/>
            <person name="Kennedy P.G."/>
        </authorList>
    </citation>
    <scope>NUCLEOTIDE SEQUENCE</scope>
    <source>
        <strain evidence="2">DOB743</strain>
    </source>
</reference>
<comment type="caution">
    <text evidence="2">The sequence shown here is derived from an EMBL/GenBank/DDBJ whole genome shotgun (WGS) entry which is preliminary data.</text>
</comment>
<dbReference type="EMBL" id="JABBWD010000015">
    <property type="protein sequence ID" value="KAG1778635.1"/>
    <property type="molecule type" value="Genomic_DNA"/>
</dbReference>
<keyword evidence="3" id="KW-1185">Reference proteome</keyword>
<name>A0A9P7D3A0_9AGAM</name>
<protein>
    <submittedName>
        <fullName evidence="2">Uncharacterized protein</fullName>
    </submittedName>
</protein>